<evidence type="ECO:0000256" key="5">
    <source>
        <dbReference type="SAM" id="Phobius"/>
    </source>
</evidence>
<gene>
    <name evidence="6" type="ORF">OIN60_21605</name>
</gene>
<evidence type="ECO:0000313" key="7">
    <source>
        <dbReference type="Proteomes" id="UP001241848"/>
    </source>
</evidence>
<reference evidence="6 7" key="1">
    <citation type="submission" date="2022-10" db="EMBL/GenBank/DDBJ databases">
        <title>Paenibacillus description and whole genome data of maize root bacterial community.</title>
        <authorList>
            <person name="Marton D."/>
            <person name="Farkas M."/>
            <person name="Cserhati M."/>
        </authorList>
    </citation>
    <scope>NUCLEOTIDE SEQUENCE [LARGE SCALE GENOMIC DNA]</scope>
    <source>
        <strain evidence="6 7">P96</strain>
    </source>
</reference>
<keyword evidence="7" id="KW-1185">Reference proteome</keyword>
<comment type="caution">
    <text evidence="6">The sequence shown here is derived from an EMBL/GenBank/DDBJ whole genome shotgun (WGS) entry which is preliminary data.</text>
</comment>
<keyword evidence="2 5" id="KW-0812">Transmembrane</keyword>
<evidence type="ECO:0000256" key="1">
    <source>
        <dbReference type="ARBA" id="ARBA00004141"/>
    </source>
</evidence>
<dbReference type="Proteomes" id="UP001241848">
    <property type="component" value="Unassembled WGS sequence"/>
</dbReference>
<proteinExistence type="predicted"/>
<keyword evidence="4 5" id="KW-0472">Membrane</keyword>
<evidence type="ECO:0000313" key="6">
    <source>
        <dbReference type="EMBL" id="MDP4099316.1"/>
    </source>
</evidence>
<evidence type="ECO:0000256" key="2">
    <source>
        <dbReference type="ARBA" id="ARBA00022692"/>
    </source>
</evidence>
<dbReference type="SUPFAM" id="SSF161098">
    <property type="entry name" value="MetI-like"/>
    <property type="match status" value="1"/>
</dbReference>
<keyword evidence="3 5" id="KW-1133">Transmembrane helix</keyword>
<protein>
    <recommendedName>
        <fullName evidence="8">Carbohydrate ABC transporter permease</fullName>
    </recommendedName>
</protein>
<dbReference type="EMBL" id="JAPCKK010000034">
    <property type="protein sequence ID" value="MDP4099316.1"/>
    <property type="molecule type" value="Genomic_DNA"/>
</dbReference>
<comment type="subcellular location">
    <subcellularLocation>
        <location evidence="1">Membrane</location>
        <topology evidence="1">Multi-pass membrane protein</topology>
    </subcellularLocation>
</comment>
<evidence type="ECO:0008006" key="8">
    <source>
        <dbReference type="Google" id="ProtNLM"/>
    </source>
</evidence>
<name>A0ABT9FX57_9BACL</name>
<evidence type="ECO:0000256" key="4">
    <source>
        <dbReference type="ARBA" id="ARBA00023136"/>
    </source>
</evidence>
<sequence>MISGCSMMAGTTISVIPVLVVYIFVQKQIVEGITMKGIKG</sequence>
<organism evidence="6 7">
    <name type="scientific">Paenibacillus zeirhizosphaerae</name>
    <dbReference type="NCBI Taxonomy" id="2987519"/>
    <lineage>
        <taxon>Bacteria</taxon>
        <taxon>Bacillati</taxon>
        <taxon>Bacillota</taxon>
        <taxon>Bacilli</taxon>
        <taxon>Bacillales</taxon>
        <taxon>Paenibacillaceae</taxon>
        <taxon>Paenibacillus</taxon>
    </lineage>
</organism>
<dbReference type="InterPro" id="IPR035906">
    <property type="entry name" value="MetI-like_sf"/>
</dbReference>
<accession>A0ABT9FX57</accession>
<feature type="transmembrane region" description="Helical" evidence="5">
    <location>
        <begin position="6"/>
        <end position="25"/>
    </location>
</feature>
<evidence type="ECO:0000256" key="3">
    <source>
        <dbReference type="ARBA" id="ARBA00022989"/>
    </source>
</evidence>